<dbReference type="InterPro" id="IPR009081">
    <property type="entry name" value="PP-bd_ACP"/>
</dbReference>
<proteinExistence type="predicted"/>
<name>A0A641AQK9_9ACTN</name>
<dbReference type="Pfam" id="PF00550">
    <property type="entry name" value="PP-binding"/>
    <property type="match status" value="1"/>
</dbReference>
<evidence type="ECO:0000313" key="7">
    <source>
        <dbReference type="Proteomes" id="UP001515100"/>
    </source>
</evidence>
<protein>
    <submittedName>
        <fullName evidence="6">Acyl carrier protein</fullName>
    </submittedName>
</protein>
<dbReference type="PROSITE" id="PS50075">
    <property type="entry name" value="CARRIER"/>
    <property type="match status" value="1"/>
</dbReference>
<evidence type="ECO:0000256" key="1">
    <source>
        <dbReference type="ARBA" id="ARBA00022450"/>
    </source>
</evidence>
<dbReference type="EMBL" id="SDPP02000002">
    <property type="protein sequence ID" value="KAA1378535.1"/>
    <property type="molecule type" value="Genomic_DNA"/>
</dbReference>
<feature type="transmembrane region" description="Helical" evidence="4">
    <location>
        <begin position="118"/>
        <end position="141"/>
    </location>
</feature>
<keyword evidence="4" id="KW-0472">Membrane</keyword>
<evidence type="ECO:0000256" key="4">
    <source>
        <dbReference type="SAM" id="Phobius"/>
    </source>
</evidence>
<feature type="domain" description="Carrier" evidence="5">
    <location>
        <begin position="5"/>
        <end position="79"/>
    </location>
</feature>
<dbReference type="RefSeq" id="WP_129182470.1">
    <property type="nucleotide sequence ID" value="NZ_JAGIOG010000001.1"/>
</dbReference>
<organism evidence="6 7">
    <name type="scientific">Aeromicrobium fastidiosum</name>
    <dbReference type="NCBI Taxonomy" id="52699"/>
    <lineage>
        <taxon>Bacteria</taxon>
        <taxon>Bacillati</taxon>
        <taxon>Actinomycetota</taxon>
        <taxon>Actinomycetes</taxon>
        <taxon>Propionibacteriales</taxon>
        <taxon>Nocardioidaceae</taxon>
        <taxon>Aeromicrobium</taxon>
    </lineage>
</organism>
<dbReference type="SMART" id="SM00823">
    <property type="entry name" value="PKS_PP"/>
    <property type="match status" value="1"/>
</dbReference>
<dbReference type="SUPFAM" id="SSF47336">
    <property type="entry name" value="ACP-like"/>
    <property type="match status" value="1"/>
</dbReference>
<gene>
    <name evidence="6" type="ORF">ESP62_009315</name>
</gene>
<keyword evidence="1" id="KW-0596">Phosphopantetheine</keyword>
<evidence type="ECO:0000256" key="2">
    <source>
        <dbReference type="ARBA" id="ARBA00022553"/>
    </source>
</evidence>
<dbReference type="AlphaFoldDB" id="A0A641AQK9"/>
<keyword evidence="4" id="KW-1133">Transmembrane helix</keyword>
<accession>A0A641AQK9</accession>
<sequence>MPSSSSVQEQLTDILVRVVSCPADAVVPTAVLAELGTDSLTIVEVGEELGRRFGVRLSDAAIDSMVTVQDAVDAVLAETRRRAEESAPAAAAVAASRPAAPAAARPAAPVRRRRKSSFAAIFVFFGLVIGGVLGLGGAALVSATGIGDVDLPAIGASPTTATPTAEPTEETTPAPTSPTEDPKPTINTSSERVSPGERFLLSGAFPGSPDGQPLQVEVKDGPGAGWDDFPIQTTVRDGGIFRTELYTSRTGERQFRVTNTTTGESTPTVKVTIG</sequence>
<dbReference type="InterPro" id="IPR020806">
    <property type="entry name" value="PKS_PP-bd"/>
</dbReference>
<feature type="compositionally biased region" description="Low complexity" evidence="3">
    <location>
        <begin position="157"/>
        <end position="179"/>
    </location>
</feature>
<dbReference type="Proteomes" id="UP001515100">
    <property type="component" value="Unassembled WGS sequence"/>
</dbReference>
<feature type="region of interest" description="Disordered" evidence="3">
    <location>
        <begin position="157"/>
        <end position="194"/>
    </location>
</feature>
<dbReference type="Gene3D" id="1.10.1200.10">
    <property type="entry name" value="ACP-like"/>
    <property type="match status" value="1"/>
</dbReference>
<evidence type="ECO:0000259" key="5">
    <source>
        <dbReference type="PROSITE" id="PS50075"/>
    </source>
</evidence>
<keyword evidence="2" id="KW-0597">Phosphoprotein</keyword>
<reference evidence="6" key="1">
    <citation type="submission" date="2019-09" db="EMBL/GenBank/DDBJ databases">
        <authorList>
            <person name="Li J."/>
        </authorList>
    </citation>
    <scope>NUCLEOTIDE SEQUENCE [LARGE SCALE GENOMIC DNA]</scope>
    <source>
        <strain evidence="6">NRBC 14897</strain>
    </source>
</reference>
<keyword evidence="7" id="KW-1185">Reference proteome</keyword>
<dbReference type="GO" id="GO:0031177">
    <property type="term" value="F:phosphopantetheine binding"/>
    <property type="evidence" value="ECO:0007669"/>
    <property type="project" value="InterPro"/>
</dbReference>
<evidence type="ECO:0000313" key="6">
    <source>
        <dbReference type="EMBL" id="KAA1378535.1"/>
    </source>
</evidence>
<keyword evidence="4" id="KW-0812">Transmembrane</keyword>
<evidence type="ECO:0000256" key="3">
    <source>
        <dbReference type="SAM" id="MobiDB-lite"/>
    </source>
</evidence>
<comment type="caution">
    <text evidence="6">The sequence shown here is derived from an EMBL/GenBank/DDBJ whole genome shotgun (WGS) entry which is preliminary data.</text>
</comment>
<dbReference type="OrthoDB" id="9804551at2"/>
<dbReference type="InterPro" id="IPR036736">
    <property type="entry name" value="ACP-like_sf"/>
</dbReference>